<comment type="caution">
    <text evidence="4">The sequence shown here is derived from an EMBL/GenBank/DDBJ whole genome shotgun (WGS) entry which is preliminary data.</text>
</comment>
<organism evidence="4 5">
    <name type="scientific">Deinococcus aerius</name>
    <dbReference type="NCBI Taxonomy" id="200253"/>
    <lineage>
        <taxon>Bacteria</taxon>
        <taxon>Thermotogati</taxon>
        <taxon>Deinococcota</taxon>
        <taxon>Deinococci</taxon>
        <taxon>Deinococcales</taxon>
        <taxon>Deinococcaceae</taxon>
        <taxon>Deinococcus</taxon>
    </lineage>
</organism>
<keyword evidence="2" id="KW-0732">Signal</keyword>
<feature type="domain" description="VWFA" evidence="3">
    <location>
        <begin position="59"/>
        <end position="165"/>
    </location>
</feature>
<sequence length="665" mass="69926">MRRAVLLLTALLASGSFTRAQTGETPSEGAPSVTLRRLPSTSQACGLPAGPLPTATRAVFILDTSGSMRGLGDGRANIFGRVKTAVNAYVRARNPDRVDLVTFDSGPRFSRSYALPGDRGRWNTDLAALRANGQNTYLYRSVARALAPLSRDRRYATTVFILTDGIDNDPDPAYTARRALAAFRAPGPLDALYYVALGTEIPADARAALRENAATQGLTVPAGQVPTLGAFGNSLASVTDPERVSVPFPDGTRLTLAPGDAAGQVRLVDGVVRDGAARLGVSGRLPSGTPALLCAPPVRPGGHPRRVLLRLNVAPAPRLTWLNPGADRTLRVGETVTLRYRLGTDTPPGGLTLRLPAGLTGSLLRLPGEREVGVHLENAGLTAGRTVQPVLTLADGRRLALPGITGSPAVGAVPLGAGEARFRPDPRLLAGLGGLLLLGLLGVALRAWRRRRPRPVRRVVQPAPVPTVEGIRYSEDRTLALVGQDGRVTAVPMPLGGPFDLGQVGRVPHLSGLRLEQDREGLRVRRLPPDLEVSQGARLVREEDVVRPGTLLGVAVARPARSPHPPLGTLVGLGLPLRLRAEGVTLHVTGPYGDHALTLSPGVTDLGEAFRARALHGLKVAPSGPHVLLAALPEEITVRRAADGAELRPGTYLPPEAHLGLPGAD</sequence>
<keyword evidence="1" id="KW-0812">Transmembrane</keyword>
<name>A0A2I9CRM3_9DEIO</name>
<dbReference type="OrthoDB" id="54366at2"/>
<dbReference type="EMBL" id="BFAG01000001">
    <property type="protein sequence ID" value="GBF04179.1"/>
    <property type="molecule type" value="Genomic_DNA"/>
</dbReference>
<gene>
    <name evidence="4" type="ORF">DAERI_010351</name>
</gene>
<evidence type="ECO:0000256" key="2">
    <source>
        <dbReference type="SAM" id="SignalP"/>
    </source>
</evidence>
<keyword evidence="5" id="KW-1185">Reference proteome</keyword>
<reference evidence="5" key="1">
    <citation type="submission" date="2018-01" db="EMBL/GenBank/DDBJ databases">
        <title>Draft Genome Sequence of the Radioresistant Bacterium Deinococcus aerius TR0125, Isolated from the Higher Atmosphere above Japan.</title>
        <authorList>
            <person name="Satoh K."/>
            <person name="Arai H."/>
            <person name="Sanzen T."/>
            <person name="Kawaguchi Y."/>
            <person name="Hayashi H."/>
            <person name="Yokobori S."/>
            <person name="Yamagishi A."/>
            <person name="Oono Y."/>
            <person name="Narumi I."/>
        </authorList>
    </citation>
    <scope>NUCLEOTIDE SEQUENCE [LARGE SCALE GENOMIC DNA]</scope>
    <source>
        <strain evidence="5">TR0125</strain>
    </source>
</reference>
<evidence type="ECO:0000256" key="1">
    <source>
        <dbReference type="SAM" id="Phobius"/>
    </source>
</evidence>
<dbReference type="Gene3D" id="3.40.50.410">
    <property type="entry name" value="von Willebrand factor, type A domain"/>
    <property type="match status" value="1"/>
</dbReference>
<feature type="signal peptide" evidence="2">
    <location>
        <begin position="1"/>
        <end position="20"/>
    </location>
</feature>
<feature type="transmembrane region" description="Helical" evidence="1">
    <location>
        <begin position="428"/>
        <end position="448"/>
    </location>
</feature>
<evidence type="ECO:0000313" key="5">
    <source>
        <dbReference type="Proteomes" id="UP000236569"/>
    </source>
</evidence>
<dbReference type="SUPFAM" id="SSF53300">
    <property type="entry name" value="vWA-like"/>
    <property type="match status" value="1"/>
</dbReference>
<dbReference type="AlphaFoldDB" id="A0A2I9CRM3"/>
<dbReference type="InterPro" id="IPR002035">
    <property type="entry name" value="VWF_A"/>
</dbReference>
<dbReference type="RefSeq" id="WP_103127746.1">
    <property type="nucleotide sequence ID" value="NZ_BFAG01000001.1"/>
</dbReference>
<dbReference type="Proteomes" id="UP000236569">
    <property type="component" value="Unassembled WGS sequence"/>
</dbReference>
<protein>
    <submittedName>
        <fullName evidence="4">von Willebrand factor type A domain-containing</fullName>
    </submittedName>
</protein>
<dbReference type="InterPro" id="IPR036465">
    <property type="entry name" value="vWFA_dom_sf"/>
</dbReference>
<keyword evidence="1" id="KW-0472">Membrane</keyword>
<proteinExistence type="predicted"/>
<dbReference type="CDD" id="cd00198">
    <property type="entry name" value="vWFA"/>
    <property type="match status" value="1"/>
</dbReference>
<dbReference type="Pfam" id="PF13519">
    <property type="entry name" value="VWA_2"/>
    <property type="match status" value="1"/>
</dbReference>
<evidence type="ECO:0000259" key="3">
    <source>
        <dbReference type="Pfam" id="PF13519"/>
    </source>
</evidence>
<feature type="chain" id="PRO_5014382345" evidence="2">
    <location>
        <begin position="21"/>
        <end position="665"/>
    </location>
</feature>
<evidence type="ECO:0000313" key="4">
    <source>
        <dbReference type="EMBL" id="GBF04179.1"/>
    </source>
</evidence>
<accession>A0A2I9CRM3</accession>
<keyword evidence="1" id="KW-1133">Transmembrane helix</keyword>